<dbReference type="AlphaFoldDB" id="A0AAE1A244"/>
<proteinExistence type="predicted"/>
<reference evidence="1" key="1">
    <citation type="journal article" date="2023" name="G3 (Bethesda)">
        <title>A reference genome for the long-term kleptoplast-retaining sea slug Elysia crispata morphotype clarki.</title>
        <authorList>
            <person name="Eastman K.E."/>
            <person name="Pendleton A.L."/>
            <person name="Shaikh M.A."/>
            <person name="Suttiyut T."/>
            <person name="Ogas R."/>
            <person name="Tomko P."/>
            <person name="Gavelis G."/>
            <person name="Widhalm J.R."/>
            <person name="Wisecaver J.H."/>
        </authorList>
    </citation>
    <scope>NUCLEOTIDE SEQUENCE</scope>
    <source>
        <strain evidence="1">ECLA1</strain>
    </source>
</reference>
<evidence type="ECO:0000313" key="1">
    <source>
        <dbReference type="EMBL" id="KAK3779903.1"/>
    </source>
</evidence>
<evidence type="ECO:0000313" key="2">
    <source>
        <dbReference type="Proteomes" id="UP001283361"/>
    </source>
</evidence>
<accession>A0AAE1A244</accession>
<keyword evidence="2" id="KW-1185">Reference proteome</keyword>
<dbReference type="EMBL" id="JAWDGP010002797">
    <property type="protein sequence ID" value="KAK3779903.1"/>
    <property type="molecule type" value="Genomic_DNA"/>
</dbReference>
<organism evidence="1 2">
    <name type="scientific">Elysia crispata</name>
    <name type="common">lettuce slug</name>
    <dbReference type="NCBI Taxonomy" id="231223"/>
    <lineage>
        <taxon>Eukaryota</taxon>
        <taxon>Metazoa</taxon>
        <taxon>Spiralia</taxon>
        <taxon>Lophotrochozoa</taxon>
        <taxon>Mollusca</taxon>
        <taxon>Gastropoda</taxon>
        <taxon>Heterobranchia</taxon>
        <taxon>Euthyneura</taxon>
        <taxon>Panpulmonata</taxon>
        <taxon>Sacoglossa</taxon>
        <taxon>Placobranchoidea</taxon>
        <taxon>Plakobranchidae</taxon>
        <taxon>Elysia</taxon>
    </lineage>
</organism>
<gene>
    <name evidence="1" type="ORF">RRG08_054157</name>
</gene>
<comment type="caution">
    <text evidence="1">The sequence shown here is derived from an EMBL/GenBank/DDBJ whole genome shotgun (WGS) entry which is preliminary data.</text>
</comment>
<sequence length="90" mass="10616">MTMTNTRLIFDQNRSHTKALAEGREGLWRWEQYDIKMTSRKLKFHCKSPICSRLETEPRLRKETGKSAVQATIKIENKVRNDNLARVQIL</sequence>
<name>A0AAE1A244_9GAST</name>
<protein>
    <submittedName>
        <fullName evidence="1">Uncharacterized protein</fullName>
    </submittedName>
</protein>
<dbReference type="Proteomes" id="UP001283361">
    <property type="component" value="Unassembled WGS sequence"/>
</dbReference>